<dbReference type="AlphaFoldDB" id="A0AAX4PAD7"/>
<evidence type="ECO:0000256" key="1">
    <source>
        <dbReference type="ARBA" id="ARBA00007447"/>
    </source>
</evidence>
<dbReference type="Gene3D" id="2.40.70.10">
    <property type="entry name" value="Acid Proteases"/>
    <property type="match status" value="1"/>
</dbReference>
<proteinExistence type="inferred from homology"/>
<dbReference type="GO" id="GO:0006508">
    <property type="term" value="P:proteolysis"/>
    <property type="evidence" value="ECO:0007669"/>
    <property type="project" value="InterPro"/>
</dbReference>
<dbReference type="GO" id="GO:0004190">
    <property type="term" value="F:aspartic-type endopeptidase activity"/>
    <property type="evidence" value="ECO:0007669"/>
    <property type="project" value="InterPro"/>
</dbReference>
<dbReference type="PANTHER" id="PTHR47966:SF51">
    <property type="entry name" value="BETA-SITE APP-CLEAVING ENZYME, ISOFORM A-RELATED"/>
    <property type="match status" value="1"/>
</dbReference>
<sequence>MQGSRLSQVVAGVPHEFLILSISGFMGIDLPPVAGPLWIMGDVFLGAYHTVFALENKRVGFANSK</sequence>
<protein>
    <submittedName>
        <fullName evidence="3">Aspartic peptidase</fullName>
    </submittedName>
</protein>
<dbReference type="PROSITE" id="PS51767">
    <property type="entry name" value="PEPTIDASE_A1"/>
    <property type="match status" value="1"/>
</dbReference>
<dbReference type="EMBL" id="CP151506">
    <property type="protein sequence ID" value="WZN62704.1"/>
    <property type="molecule type" value="Genomic_DNA"/>
</dbReference>
<dbReference type="Pfam" id="PF00026">
    <property type="entry name" value="Asp"/>
    <property type="match status" value="1"/>
</dbReference>
<dbReference type="InterPro" id="IPR033121">
    <property type="entry name" value="PEPTIDASE_A1"/>
</dbReference>
<reference evidence="3 4" key="1">
    <citation type="submission" date="2024-03" db="EMBL/GenBank/DDBJ databases">
        <title>Complete genome sequence of the green alga Chloropicon roscoffensis RCC1871.</title>
        <authorList>
            <person name="Lemieux C."/>
            <person name="Pombert J.-F."/>
            <person name="Otis C."/>
            <person name="Turmel M."/>
        </authorList>
    </citation>
    <scope>NUCLEOTIDE SEQUENCE [LARGE SCALE GENOMIC DNA]</scope>
    <source>
        <strain evidence="3 4">RCC1871</strain>
    </source>
</reference>
<comment type="similarity">
    <text evidence="1">Belongs to the peptidase A1 family.</text>
</comment>
<dbReference type="InterPro" id="IPR001461">
    <property type="entry name" value="Aspartic_peptidase_A1"/>
</dbReference>
<evidence type="ECO:0000259" key="2">
    <source>
        <dbReference type="PROSITE" id="PS51767"/>
    </source>
</evidence>
<dbReference type="InterPro" id="IPR021109">
    <property type="entry name" value="Peptidase_aspartic_dom_sf"/>
</dbReference>
<organism evidence="3 4">
    <name type="scientific">Chloropicon roscoffensis</name>
    <dbReference type="NCBI Taxonomy" id="1461544"/>
    <lineage>
        <taxon>Eukaryota</taxon>
        <taxon>Viridiplantae</taxon>
        <taxon>Chlorophyta</taxon>
        <taxon>Chloropicophyceae</taxon>
        <taxon>Chloropicales</taxon>
        <taxon>Chloropicaceae</taxon>
        <taxon>Chloropicon</taxon>
    </lineage>
</organism>
<dbReference type="Proteomes" id="UP001472866">
    <property type="component" value="Chromosome 06"/>
</dbReference>
<keyword evidence="4" id="KW-1185">Reference proteome</keyword>
<feature type="domain" description="Peptidase A1" evidence="2">
    <location>
        <begin position="1"/>
        <end position="62"/>
    </location>
</feature>
<accession>A0AAX4PAD7</accession>
<name>A0AAX4PAD7_9CHLO</name>
<gene>
    <name evidence="3" type="ORF">HKI87_06g42460</name>
</gene>
<dbReference type="SUPFAM" id="SSF50630">
    <property type="entry name" value="Acid proteases"/>
    <property type="match status" value="1"/>
</dbReference>
<evidence type="ECO:0000313" key="3">
    <source>
        <dbReference type="EMBL" id="WZN62704.1"/>
    </source>
</evidence>
<evidence type="ECO:0000313" key="4">
    <source>
        <dbReference type="Proteomes" id="UP001472866"/>
    </source>
</evidence>
<dbReference type="PANTHER" id="PTHR47966">
    <property type="entry name" value="BETA-SITE APP-CLEAVING ENZYME, ISOFORM A-RELATED"/>
    <property type="match status" value="1"/>
</dbReference>